<feature type="domain" description="EamA" evidence="2">
    <location>
        <begin position="160"/>
        <end position="292"/>
    </location>
</feature>
<dbReference type="RefSeq" id="WP_204951916.1">
    <property type="nucleotide sequence ID" value="NZ_BSFF01000009.1"/>
</dbReference>
<reference evidence="3" key="1">
    <citation type="journal article" date="2014" name="Int. J. Syst. Evol. Microbiol.">
        <title>Complete genome sequence of Corynebacterium casei LMG S-19264T (=DSM 44701T), isolated from a smear-ripened cheese.</title>
        <authorList>
            <consortium name="US DOE Joint Genome Institute (JGI-PGF)"/>
            <person name="Walter F."/>
            <person name="Albersmeier A."/>
            <person name="Kalinowski J."/>
            <person name="Ruckert C."/>
        </authorList>
    </citation>
    <scope>NUCLEOTIDE SEQUENCE</scope>
    <source>
        <strain evidence="3">VKM B-1606</strain>
    </source>
</reference>
<comment type="caution">
    <text evidence="3">The sequence shown here is derived from an EMBL/GenBank/DDBJ whole genome shotgun (WGS) entry which is preliminary data.</text>
</comment>
<feature type="transmembrane region" description="Helical" evidence="1">
    <location>
        <begin position="222"/>
        <end position="244"/>
    </location>
</feature>
<evidence type="ECO:0000259" key="2">
    <source>
        <dbReference type="Pfam" id="PF00892"/>
    </source>
</evidence>
<feature type="domain" description="EamA" evidence="2">
    <location>
        <begin position="19"/>
        <end position="143"/>
    </location>
</feature>
<dbReference type="PANTHER" id="PTHR22911">
    <property type="entry name" value="ACYL-MALONYL CONDENSING ENZYME-RELATED"/>
    <property type="match status" value="1"/>
</dbReference>
<evidence type="ECO:0000313" key="5">
    <source>
        <dbReference type="Proteomes" id="UP000758856"/>
    </source>
</evidence>
<dbReference type="InterPro" id="IPR000620">
    <property type="entry name" value="EamA_dom"/>
</dbReference>
<dbReference type="Proteomes" id="UP000758856">
    <property type="component" value="Unassembled WGS sequence"/>
</dbReference>
<dbReference type="InterPro" id="IPR037185">
    <property type="entry name" value="EmrE-like"/>
</dbReference>
<reference evidence="4 5" key="2">
    <citation type="submission" date="2021-01" db="EMBL/GenBank/DDBJ databases">
        <title>Genomic Encyclopedia of Type Strains, Phase IV (KMG-IV): sequencing the most valuable type-strain genomes for metagenomic binning, comparative biology and taxonomic classification.</title>
        <authorList>
            <person name="Goeker M."/>
        </authorList>
    </citation>
    <scope>NUCLEOTIDE SEQUENCE [LARGE SCALE GENOMIC DNA]</scope>
    <source>
        <strain evidence="4 5">DSM 6130</strain>
    </source>
</reference>
<dbReference type="AlphaFoldDB" id="A0A9W6IXW8"/>
<dbReference type="EMBL" id="JAFBCY010000005">
    <property type="protein sequence ID" value="MBM7853466.1"/>
    <property type="molecule type" value="Genomic_DNA"/>
</dbReference>
<feature type="transmembrane region" description="Helical" evidence="1">
    <location>
        <begin position="16"/>
        <end position="35"/>
    </location>
</feature>
<feature type="transmembrane region" description="Helical" evidence="1">
    <location>
        <begin position="161"/>
        <end position="179"/>
    </location>
</feature>
<feature type="transmembrane region" description="Helical" evidence="1">
    <location>
        <begin position="132"/>
        <end position="149"/>
    </location>
</feature>
<dbReference type="EMBL" id="BSFF01000009">
    <property type="protein sequence ID" value="GLK57320.1"/>
    <property type="molecule type" value="Genomic_DNA"/>
</dbReference>
<keyword evidence="5" id="KW-1185">Reference proteome</keyword>
<reference evidence="3" key="3">
    <citation type="submission" date="2023-01" db="EMBL/GenBank/DDBJ databases">
        <authorList>
            <person name="Sun Q."/>
            <person name="Evtushenko L."/>
        </authorList>
    </citation>
    <scope>NUCLEOTIDE SEQUENCE</scope>
    <source>
        <strain evidence="3">VKM B-1606</strain>
    </source>
</reference>
<sequence length="304" mass="31463">MRTIGDTAEIRGEPLAGAYAALLLGALAMGASPILVRLADVGPFASAFWRVATALPLLWAWSRLEQRGDAKLAGGFTKPVVLAGLFFTGDLVFWHLAIMNTTVANATFFATTSPIWVVVFSVLLLRERVAGRTLLGLALALVGGAALIGESMSVDPARLAGDLYGVVTSVFFGAYFLAVSRARRSHGSGRLIFLSSLITAPALGAIAFAFEDRLLPASLSGAAALLALGIVSHAGGQGLLAVALGRLPATFSSLVIFLEAIAAALLGWAVLGERLSAVQALGGVIILLGIYVARPRAVPVEPHP</sequence>
<dbReference type="GO" id="GO:0016020">
    <property type="term" value="C:membrane"/>
    <property type="evidence" value="ECO:0007669"/>
    <property type="project" value="InterPro"/>
</dbReference>
<keyword evidence="1" id="KW-0812">Transmembrane</keyword>
<protein>
    <submittedName>
        <fullName evidence="4">Drug/metabolite transporter (DMT)-like permease</fullName>
    </submittedName>
    <submittedName>
        <fullName evidence="3">Membrane protein</fullName>
    </submittedName>
</protein>
<feature type="transmembrane region" description="Helical" evidence="1">
    <location>
        <begin position="47"/>
        <end position="64"/>
    </location>
</feature>
<keyword evidence="1" id="KW-0472">Membrane</keyword>
<feature type="transmembrane region" description="Helical" evidence="1">
    <location>
        <begin position="277"/>
        <end position="293"/>
    </location>
</feature>
<gene>
    <name evidence="3" type="ORF">GCM10008170_33400</name>
    <name evidence="4" type="ORF">JOD31_003727</name>
</gene>
<evidence type="ECO:0000313" key="3">
    <source>
        <dbReference type="EMBL" id="GLK57320.1"/>
    </source>
</evidence>
<keyword evidence="1" id="KW-1133">Transmembrane helix</keyword>
<evidence type="ECO:0000313" key="6">
    <source>
        <dbReference type="Proteomes" id="UP001143400"/>
    </source>
</evidence>
<feature type="transmembrane region" description="Helical" evidence="1">
    <location>
        <begin position="191"/>
        <end position="210"/>
    </location>
</feature>
<feature type="transmembrane region" description="Helical" evidence="1">
    <location>
        <begin position="251"/>
        <end position="271"/>
    </location>
</feature>
<proteinExistence type="predicted"/>
<evidence type="ECO:0000256" key="1">
    <source>
        <dbReference type="SAM" id="Phobius"/>
    </source>
</evidence>
<name>A0A9W6IXW8_9HYPH</name>
<evidence type="ECO:0000313" key="4">
    <source>
        <dbReference type="EMBL" id="MBM7853466.1"/>
    </source>
</evidence>
<dbReference type="Pfam" id="PF00892">
    <property type="entry name" value="EamA"/>
    <property type="match status" value="2"/>
</dbReference>
<accession>A0A9W6IXW8</accession>
<dbReference type="SUPFAM" id="SSF103481">
    <property type="entry name" value="Multidrug resistance efflux transporter EmrE"/>
    <property type="match status" value="2"/>
</dbReference>
<feature type="transmembrane region" description="Helical" evidence="1">
    <location>
        <begin position="76"/>
        <end position="97"/>
    </location>
</feature>
<feature type="transmembrane region" description="Helical" evidence="1">
    <location>
        <begin position="103"/>
        <end position="125"/>
    </location>
</feature>
<dbReference type="Proteomes" id="UP001143400">
    <property type="component" value="Unassembled WGS sequence"/>
</dbReference>
<organism evidence="3 6">
    <name type="scientific">Methylopila capsulata</name>
    <dbReference type="NCBI Taxonomy" id="61654"/>
    <lineage>
        <taxon>Bacteria</taxon>
        <taxon>Pseudomonadati</taxon>
        <taxon>Pseudomonadota</taxon>
        <taxon>Alphaproteobacteria</taxon>
        <taxon>Hyphomicrobiales</taxon>
        <taxon>Methylopilaceae</taxon>
        <taxon>Methylopila</taxon>
    </lineage>
</organism>